<feature type="compositionally biased region" description="Basic and acidic residues" evidence="1">
    <location>
        <begin position="1"/>
        <end position="45"/>
    </location>
</feature>
<dbReference type="Proteomes" id="UP001369736">
    <property type="component" value="Unassembled WGS sequence"/>
</dbReference>
<keyword evidence="2" id="KW-0472">Membrane</keyword>
<evidence type="ECO:0000256" key="2">
    <source>
        <dbReference type="SAM" id="Phobius"/>
    </source>
</evidence>
<keyword evidence="2" id="KW-0812">Transmembrane</keyword>
<dbReference type="EMBL" id="JBBEGM010000002">
    <property type="protein sequence ID" value="MEJ2861290.1"/>
    <property type="molecule type" value="Genomic_DNA"/>
</dbReference>
<accession>A0ABU8M1Q2</accession>
<evidence type="ECO:0008006" key="5">
    <source>
        <dbReference type="Google" id="ProtNLM"/>
    </source>
</evidence>
<gene>
    <name evidence="3" type="ORF">WCD58_08995</name>
</gene>
<organism evidence="3 4">
    <name type="scientific">Actinomycetospora flava</name>
    <dbReference type="NCBI Taxonomy" id="3129232"/>
    <lineage>
        <taxon>Bacteria</taxon>
        <taxon>Bacillati</taxon>
        <taxon>Actinomycetota</taxon>
        <taxon>Actinomycetes</taxon>
        <taxon>Pseudonocardiales</taxon>
        <taxon>Pseudonocardiaceae</taxon>
        <taxon>Actinomycetospora</taxon>
    </lineage>
</organism>
<evidence type="ECO:0000313" key="4">
    <source>
        <dbReference type="Proteomes" id="UP001369736"/>
    </source>
</evidence>
<feature type="transmembrane region" description="Helical" evidence="2">
    <location>
        <begin position="51"/>
        <end position="71"/>
    </location>
</feature>
<feature type="region of interest" description="Disordered" evidence="1">
    <location>
        <begin position="1"/>
        <end position="47"/>
    </location>
</feature>
<keyword evidence="4" id="KW-1185">Reference proteome</keyword>
<evidence type="ECO:0000313" key="3">
    <source>
        <dbReference type="EMBL" id="MEJ2861290.1"/>
    </source>
</evidence>
<sequence length="167" mass="17626">MTDRDDSGYDHSDDWEDEYYRAREYATDPGSRPDGEDEPPAGRERPRPRRWVTALAMLTVFVLGVVGGVIADRYLAVGCLSCAPPAGVGVPLVGTLESTGDGLIAVRTPEGRLVPVRTSPATRVVGQEQRPEQVGGLTRGTRVSVLGVPDADGVVTAESVGVPAAGR</sequence>
<reference evidence="3 4" key="1">
    <citation type="submission" date="2024-03" db="EMBL/GenBank/DDBJ databases">
        <title>Actinomycetospora sp. OC33-EN07, a novel actinomycete isolated from wild orchid (Aerides multiflora).</title>
        <authorList>
            <person name="Suriyachadkun C."/>
        </authorList>
    </citation>
    <scope>NUCLEOTIDE SEQUENCE [LARGE SCALE GENOMIC DNA]</scope>
    <source>
        <strain evidence="3 4">OC33-EN07</strain>
    </source>
</reference>
<keyword evidence="2" id="KW-1133">Transmembrane helix</keyword>
<protein>
    <recommendedName>
        <fullName evidence="5">DUF5666 domain-containing protein</fullName>
    </recommendedName>
</protein>
<comment type="caution">
    <text evidence="3">The sequence shown here is derived from an EMBL/GenBank/DDBJ whole genome shotgun (WGS) entry which is preliminary data.</text>
</comment>
<proteinExistence type="predicted"/>
<dbReference type="RefSeq" id="WP_337701774.1">
    <property type="nucleotide sequence ID" value="NZ_JBBEGM010000002.1"/>
</dbReference>
<name>A0ABU8M1Q2_9PSEU</name>
<evidence type="ECO:0000256" key="1">
    <source>
        <dbReference type="SAM" id="MobiDB-lite"/>
    </source>
</evidence>